<sequence>MDLRCDEVVGGRIDSNFAGIDPTMSRDPRVIENLIQLEGATIPRMDYFKSLQTDLKPFMRKFVAIWMLELCDEQHTEEQVFPLAMNFLDRFLCECDISRQQLQLLGATCLLLASKIRQCIALSVDLLCAYTDFTVTPEQIRSWELLVLASLQWNLSAITGFDYIDHILHRVSWGSENPHIRTHSHTLVSVCLT</sequence>
<dbReference type="AlphaFoldDB" id="A0A1B0D5I3"/>
<reference evidence="3" key="1">
    <citation type="submission" date="2022-08" db="UniProtKB">
        <authorList>
            <consortium name="EnsemblMetazoa"/>
        </authorList>
    </citation>
    <scope>IDENTIFICATION</scope>
    <source>
        <strain evidence="3">Israel</strain>
    </source>
</reference>
<evidence type="ECO:0000313" key="4">
    <source>
        <dbReference type="Proteomes" id="UP000092462"/>
    </source>
</evidence>
<dbReference type="EMBL" id="AJVK01025286">
    <property type="status" value="NOT_ANNOTATED_CDS"/>
    <property type="molecule type" value="Genomic_DNA"/>
</dbReference>
<dbReference type="FunFam" id="1.10.472.10:FF:000003">
    <property type="entry name" value="G1/S-specific cyclin-D2"/>
    <property type="match status" value="1"/>
</dbReference>
<dbReference type="PANTHER" id="PTHR10177">
    <property type="entry name" value="CYCLINS"/>
    <property type="match status" value="1"/>
</dbReference>
<dbReference type="InterPro" id="IPR013763">
    <property type="entry name" value="Cyclin-like_dom"/>
</dbReference>
<proteinExistence type="inferred from homology"/>
<keyword evidence="1" id="KW-0195">Cyclin</keyword>
<name>A0A1B0D5I3_PHLPP</name>
<keyword evidence="4" id="KW-1185">Reference proteome</keyword>
<dbReference type="EnsemblMetazoa" id="PPAI002740-RA">
    <property type="protein sequence ID" value="PPAI002740-PA"/>
    <property type="gene ID" value="PPAI002740"/>
</dbReference>
<accession>A0A1B0D5I3</accession>
<dbReference type="SUPFAM" id="SSF47954">
    <property type="entry name" value="Cyclin-like"/>
    <property type="match status" value="1"/>
</dbReference>
<dbReference type="InterPro" id="IPR039361">
    <property type="entry name" value="Cyclin"/>
</dbReference>
<organism evidence="3 4">
    <name type="scientific">Phlebotomus papatasi</name>
    <name type="common">Sandfly</name>
    <dbReference type="NCBI Taxonomy" id="29031"/>
    <lineage>
        <taxon>Eukaryota</taxon>
        <taxon>Metazoa</taxon>
        <taxon>Ecdysozoa</taxon>
        <taxon>Arthropoda</taxon>
        <taxon>Hexapoda</taxon>
        <taxon>Insecta</taxon>
        <taxon>Pterygota</taxon>
        <taxon>Neoptera</taxon>
        <taxon>Endopterygota</taxon>
        <taxon>Diptera</taxon>
        <taxon>Nematocera</taxon>
        <taxon>Psychodoidea</taxon>
        <taxon>Psychodidae</taxon>
        <taxon>Phlebotomus</taxon>
        <taxon>Phlebotomus</taxon>
    </lineage>
</organism>
<evidence type="ECO:0000259" key="2">
    <source>
        <dbReference type="SMART" id="SM00385"/>
    </source>
</evidence>
<dbReference type="InterPro" id="IPR006671">
    <property type="entry name" value="Cyclin_N"/>
</dbReference>
<dbReference type="Proteomes" id="UP000092462">
    <property type="component" value="Unassembled WGS sequence"/>
</dbReference>
<dbReference type="InterPro" id="IPR036915">
    <property type="entry name" value="Cyclin-like_sf"/>
</dbReference>
<protein>
    <recommendedName>
        <fullName evidence="2">Cyclin-like domain-containing protein</fullName>
    </recommendedName>
</protein>
<dbReference type="VEuPathDB" id="VectorBase:PPAI002740"/>
<dbReference type="Gene3D" id="1.10.472.10">
    <property type="entry name" value="Cyclin-like"/>
    <property type="match status" value="1"/>
</dbReference>
<dbReference type="SMART" id="SM00385">
    <property type="entry name" value="CYCLIN"/>
    <property type="match status" value="1"/>
</dbReference>
<evidence type="ECO:0000256" key="1">
    <source>
        <dbReference type="RuleBase" id="RU000383"/>
    </source>
</evidence>
<feature type="domain" description="Cyclin-like" evidence="2">
    <location>
        <begin position="65"/>
        <end position="149"/>
    </location>
</feature>
<dbReference type="Pfam" id="PF00134">
    <property type="entry name" value="Cyclin_N"/>
    <property type="match status" value="1"/>
</dbReference>
<dbReference type="VEuPathDB" id="VectorBase:PPAPM1_006541"/>
<comment type="similarity">
    <text evidence="1">Belongs to the cyclin family.</text>
</comment>
<evidence type="ECO:0000313" key="3">
    <source>
        <dbReference type="EnsemblMetazoa" id="PPAI002740-PA"/>
    </source>
</evidence>